<dbReference type="GeneID" id="115959908"/>
<evidence type="ECO:0000256" key="3">
    <source>
        <dbReference type="ARBA" id="ARBA00005199"/>
    </source>
</evidence>
<dbReference type="InterPro" id="IPR044651">
    <property type="entry name" value="OTSB-like"/>
</dbReference>
<dbReference type="InterPro" id="IPR023214">
    <property type="entry name" value="HAD_sf"/>
</dbReference>
<comment type="catalytic activity">
    <reaction evidence="1 8">
        <text>alpha,alpha-trehalose 6-phosphate + H2O = alpha,alpha-trehalose + phosphate</text>
        <dbReference type="Rhea" id="RHEA:23420"/>
        <dbReference type="ChEBI" id="CHEBI:15377"/>
        <dbReference type="ChEBI" id="CHEBI:16551"/>
        <dbReference type="ChEBI" id="CHEBI:43474"/>
        <dbReference type="ChEBI" id="CHEBI:58429"/>
        <dbReference type="EC" id="3.1.3.12"/>
    </reaction>
</comment>
<comment type="function">
    <text evidence="7">Removes the phosphate from trehalose 6-phosphate to produce free trehalose. Trehalose accumulation in plant may improve abiotic stress tolerance.</text>
</comment>
<reference evidence="9" key="2">
    <citation type="submission" date="2021-01" db="UniProtKB">
        <authorList>
            <consortium name="EnsemblPlants"/>
        </authorList>
    </citation>
    <scope>IDENTIFICATION</scope>
</reference>
<evidence type="ECO:0000256" key="6">
    <source>
        <dbReference type="ARBA" id="ARBA00023016"/>
    </source>
</evidence>
<evidence type="ECO:0000313" key="10">
    <source>
        <dbReference type="Proteomes" id="UP000594261"/>
    </source>
</evidence>
<keyword evidence="10" id="KW-1185">Reference proteome</keyword>
<dbReference type="EC" id="3.1.3.12" evidence="8"/>
<comment type="cofactor">
    <cofactor evidence="2 8">
        <name>a divalent metal cation</name>
        <dbReference type="ChEBI" id="CHEBI:60240"/>
    </cofactor>
</comment>
<dbReference type="GO" id="GO:0005992">
    <property type="term" value="P:trehalose biosynthetic process"/>
    <property type="evidence" value="ECO:0007669"/>
    <property type="project" value="UniProtKB-UniPathway"/>
</dbReference>
<dbReference type="GO" id="GO:0004805">
    <property type="term" value="F:trehalose-phosphatase activity"/>
    <property type="evidence" value="ECO:0007669"/>
    <property type="project" value="UniProtKB-EC"/>
</dbReference>
<dbReference type="InParanoid" id="A0A7N2RAI2"/>
<comment type="similarity">
    <text evidence="4 8">Belongs to the trehalose phosphatase family.</text>
</comment>
<dbReference type="OMA" id="HDKVYEF"/>
<proteinExistence type="inferred from homology"/>
<dbReference type="InterPro" id="IPR003337">
    <property type="entry name" value="Trehalose_PPase"/>
</dbReference>
<dbReference type="CDD" id="cd01627">
    <property type="entry name" value="HAD_TPP"/>
    <property type="match status" value="1"/>
</dbReference>
<keyword evidence="6" id="KW-0346">Stress response</keyword>
<accession>A0A7N2RAI2</accession>
<dbReference type="NCBIfam" id="TIGR00685">
    <property type="entry name" value="T6PP"/>
    <property type="match status" value="1"/>
</dbReference>
<organism evidence="9 10">
    <name type="scientific">Quercus lobata</name>
    <name type="common">Valley oak</name>
    <dbReference type="NCBI Taxonomy" id="97700"/>
    <lineage>
        <taxon>Eukaryota</taxon>
        <taxon>Viridiplantae</taxon>
        <taxon>Streptophyta</taxon>
        <taxon>Embryophyta</taxon>
        <taxon>Tracheophyta</taxon>
        <taxon>Spermatophyta</taxon>
        <taxon>Magnoliopsida</taxon>
        <taxon>eudicotyledons</taxon>
        <taxon>Gunneridae</taxon>
        <taxon>Pentapetalae</taxon>
        <taxon>rosids</taxon>
        <taxon>fabids</taxon>
        <taxon>Fagales</taxon>
        <taxon>Fagaceae</taxon>
        <taxon>Quercus</taxon>
    </lineage>
</organism>
<evidence type="ECO:0000256" key="4">
    <source>
        <dbReference type="ARBA" id="ARBA00008770"/>
    </source>
</evidence>
<dbReference type="EMBL" id="LRBV02000009">
    <property type="status" value="NOT_ANNOTATED_CDS"/>
    <property type="molecule type" value="Genomic_DNA"/>
</dbReference>
<protein>
    <recommendedName>
        <fullName evidence="8">Trehalose 6-phosphate phosphatase</fullName>
        <ecNumber evidence="8">3.1.3.12</ecNumber>
    </recommendedName>
</protein>
<evidence type="ECO:0000313" key="9">
    <source>
        <dbReference type="EnsemblPlants" id="QL09p019589:mrna"/>
    </source>
</evidence>
<dbReference type="UniPathway" id="UPA00299"/>
<dbReference type="Pfam" id="PF02358">
    <property type="entry name" value="Trehalose_PPase"/>
    <property type="match status" value="1"/>
</dbReference>
<dbReference type="EnsemblPlants" id="QL09p019589:mrna">
    <property type="protein sequence ID" value="QL09p019589:mrna"/>
    <property type="gene ID" value="QL09p019589"/>
</dbReference>
<evidence type="ECO:0000256" key="1">
    <source>
        <dbReference type="ARBA" id="ARBA00000500"/>
    </source>
</evidence>
<reference evidence="9 10" key="1">
    <citation type="journal article" date="2016" name="G3 (Bethesda)">
        <title>First Draft Assembly and Annotation of the Genome of a California Endemic Oak Quercus lobata Nee (Fagaceae).</title>
        <authorList>
            <person name="Sork V.L."/>
            <person name="Fitz-Gibbon S.T."/>
            <person name="Puiu D."/>
            <person name="Crepeau M."/>
            <person name="Gugger P.F."/>
            <person name="Sherman R."/>
            <person name="Stevens K."/>
            <person name="Langley C.H."/>
            <person name="Pellegrini M."/>
            <person name="Salzberg S.L."/>
        </authorList>
    </citation>
    <scope>NUCLEOTIDE SEQUENCE [LARGE SCALE GENOMIC DNA]</scope>
    <source>
        <strain evidence="9 10">cv. SW786</strain>
    </source>
</reference>
<dbReference type="FunCoup" id="A0A7N2RAI2">
    <property type="interactions" value="125"/>
</dbReference>
<evidence type="ECO:0000256" key="7">
    <source>
        <dbReference type="ARBA" id="ARBA00025274"/>
    </source>
</evidence>
<dbReference type="SUPFAM" id="SSF56784">
    <property type="entry name" value="HAD-like"/>
    <property type="match status" value="1"/>
</dbReference>
<dbReference type="NCBIfam" id="TIGR01484">
    <property type="entry name" value="HAD-SF-IIB"/>
    <property type="match status" value="1"/>
</dbReference>
<evidence type="ECO:0000256" key="8">
    <source>
        <dbReference type="RuleBase" id="RU361117"/>
    </source>
</evidence>
<dbReference type="InterPro" id="IPR036412">
    <property type="entry name" value="HAD-like_sf"/>
</dbReference>
<dbReference type="PANTHER" id="PTHR43768">
    <property type="entry name" value="TREHALOSE 6-PHOSPHATE PHOSPHATASE"/>
    <property type="match status" value="1"/>
</dbReference>
<dbReference type="AlphaFoldDB" id="A0A7N2RAI2"/>
<comment type="pathway">
    <text evidence="3 8">Glycan biosynthesis; trehalose biosynthesis.</text>
</comment>
<keyword evidence="5 8" id="KW-0378">Hydrolase</keyword>
<dbReference type="Gene3D" id="3.40.50.1000">
    <property type="entry name" value="HAD superfamily/HAD-like"/>
    <property type="match status" value="2"/>
</dbReference>
<dbReference type="FunFam" id="3.40.50.1000:FF:000073">
    <property type="entry name" value="Trehalose 6-phosphate phosphatase"/>
    <property type="match status" value="1"/>
</dbReference>
<dbReference type="Proteomes" id="UP000594261">
    <property type="component" value="Chromosome 9"/>
</dbReference>
<dbReference type="InterPro" id="IPR006379">
    <property type="entry name" value="HAD-SF_hydro_IIB"/>
</dbReference>
<dbReference type="Gramene" id="QL09p019589:mrna">
    <property type="protein sequence ID" value="QL09p019589:mrna"/>
    <property type="gene ID" value="QL09p019589"/>
</dbReference>
<dbReference type="RefSeq" id="XP_030934432.1">
    <property type="nucleotide sequence ID" value="XM_031078572.1"/>
</dbReference>
<evidence type="ECO:0000256" key="5">
    <source>
        <dbReference type="ARBA" id="ARBA00022801"/>
    </source>
</evidence>
<dbReference type="PANTHER" id="PTHR43768:SF27">
    <property type="entry name" value="TREHALOSE-PHOSPHATE PHOSPHATASE A"/>
    <property type="match status" value="1"/>
</dbReference>
<dbReference type="FunFam" id="3.40.50.1000:FF:000099">
    <property type="entry name" value="Trehalose 6-phosphate phosphatase"/>
    <property type="match status" value="1"/>
</dbReference>
<sequence length="378" mass="41892">MDLKSNHTAPVLTDPAPINKSRLGVHSGMLPYSRAAYSASLLLSIPRKKTGILDDVRSSSWLDAMKSSSPPHKKITKVFNNDYALSDADDAYNTWLVKYPSAIASFEQIANHAKGKRIALFLDYDGTLSPIVDNPDCAFMTDAMRAAVKKVAKCFPTAIISGRSRDKVYDFVGLTELYYAGSHGMDIIGPVRQSISGDHPNCIRSTDDQGKEVNLFQPASEFLPMIVEVFRSLVESTKDIIGAKVEDNKFCVSVHYRNVDEKNWDVVAQCVNDVLKDYPQLRLTHGRKVLEVRPVIDWDKGKAVTFLLKSLGLSDCDDVLPIYVGDDRTDEDAFKVLREGNQGYGILVSSAPKESKAVYSLRDPSEVMKFLNSLVACK</sequence>
<name>A0A7N2RAI2_QUELO</name>
<gene>
    <name evidence="9" type="primary">LOC115959908</name>
</gene>
<evidence type="ECO:0000256" key="2">
    <source>
        <dbReference type="ARBA" id="ARBA00001968"/>
    </source>
</evidence>